<evidence type="ECO:0000313" key="2">
    <source>
        <dbReference type="Proteomes" id="UP000027265"/>
    </source>
</evidence>
<dbReference type="EMBL" id="KL197750">
    <property type="protein sequence ID" value="KDQ51212.1"/>
    <property type="molecule type" value="Genomic_DNA"/>
</dbReference>
<protein>
    <recommendedName>
        <fullName evidence="3">F-box domain-containing protein</fullName>
    </recommendedName>
</protein>
<keyword evidence="2" id="KW-1185">Reference proteome</keyword>
<evidence type="ECO:0008006" key="3">
    <source>
        <dbReference type="Google" id="ProtNLM"/>
    </source>
</evidence>
<dbReference type="HOGENOM" id="CLU_688993_0_0_1"/>
<evidence type="ECO:0000313" key="1">
    <source>
        <dbReference type="EMBL" id="KDQ51212.1"/>
    </source>
</evidence>
<gene>
    <name evidence="1" type="ORF">JAAARDRAFT_199250</name>
</gene>
<organism evidence="1 2">
    <name type="scientific">Jaapia argillacea MUCL 33604</name>
    <dbReference type="NCBI Taxonomy" id="933084"/>
    <lineage>
        <taxon>Eukaryota</taxon>
        <taxon>Fungi</taxon>
        <taxon>Dikarya</taxon>
        <taxon>Basidiomycota</taxon>
        <taxon>Agaricomycotina</taxon>
        <taxon>Agaricomycetes</taxon>
        <taxon>Agaricomycetidae</taxon>
        <taxon>Jaapiales</taxon>
        <taxon>Jaapiaceae</taxon>
        <taxon>Jaapia</taxon>
    </lineage>
</organism>
<reference evidence="2" key="1">
    <citation type="journal article" date="2014" name="Proc. Natl. Acad. Sci. U.S.A.">
        <title>Extensive sampling of basidiomycete genomes demonstrates inadequacy of the white-rot/brown-rot paradigm for wood decay fungi.</title>
        <authorList>
            <person name="Riley R."/>
            <person name="Salamov A.A."/>
            <person name="Brown D.W."/>
            <person name="Nagy L.G."/>
            <person name="Floudas D."/>
            <person name="Held B.W."/>
            <person name="Levasseur A."/>
            <person name="Lombard V."/>
            <person name="Morin E."/>
            <person name="Otillar R."/>
            <person name="Lindquist E.A."/>
            <person name="Sun H."/>
            <person name="LaButti K.M."/>
            <person name="Schmutz J."/>
            <person name="Jabbour D."/>
            <person name="Luo H."/>
            <person name="Baker S.E."/>
            <person name="Pisabarro A.G."/>
            <person name="Walton J.D."/>
            <person name="Blanchette R.A."/>
            <person name="Henrissat B."/>
            <person name="Martin F."/>
            <person name="Cullen D."/>
            <person name="Hibbett D.S."/>
            <person name="Grigoriev I.V."/>
        </authorList>
    </citation>
    <scope>NUCLEOTIDE SEQUENCE [LARGE SCALE GENOMIC DNA]</scope>
    <source>
        <strain evidence="2">MUCL 33604</strain>
    </source>
</reference>
<dbReference type="OrthoDB" id="3062575at2759"/>
<accession>A0A067PJK5</accession>
<dbReference type="SUPFAM" id="SSF52047">
    <property type="entry name" value="RNI-like"/>
    <property type="match status" value="1"/>
</dbReference>
<sequence>MDPSTASLPLELLQRILHYLVTGQLDLHRSPDWLPQPYYHPESTQCQFPRDPAYKPVGTSRHPLLTVALVNKHWSFAALSVLYDYVFIRSQEDAVAVAETLQSSPSLAHMVHTLDFAHPPSARGPDSIAEIIMSCINVQHVRLTPASSRSCFTLLSKCPLIRTFCIVRTATSYDVSSSHGFTSYLNFGDLTHLIAHWPDLQNLYMYSGASATNSDSTSNSVPWTVPPNLPRVKGLVIFTRTSVELFRQFLSLTCSLEQLTLSLTEAGQVDEVVDVLRSSKDTLRHLDLEVHIYGHLELPAAFYSVLPNLHHLILLKLAHTFFPPNLLETALPPNIELLDIFLYQDDFAAVAKAADSETPLELSSDDF</sequence>
<dbReference type="AlphaFoldDB" id="A0A067PJK5"/>
<name>A0A067PJK5_9AGAM</name>
<dbReference type="InterPro" id="IPR032675">
    <property type="entry name" value="LRR_dom_sf"/>
</dbReference>
<proteinExistence type="predicted"/>
<dbReference type="InParanoid" id="A0A067PJK5"/>
<dbReference type="Gene3D" id="3.80.10.10">
    <property type="entry name" value="Ribonuclease Inhibitor"/>
    <property type="match status" value="1"/>
</dbReference>
<dbReference type="Proteomes" id="UP000027265">
    <property type="component" value="Unassembled WGS sequence"/>
</dbReference>